<dbReference type="Proteomes" id="UP001430953">
    <property type="component" value="Unassembled WGS sequence"/>
</dbReference>
<dbReference type="InterPro" id="IPR011032">
    <property type="entry name" value="GroES-like_sf"/>
</dbReference>
<protein>
    <recommendedName>
        <fullName evidence="1">Enoyl reductase (ER) domain-containing protein</fullName>
    </recommendedName>
</protein>
<evidence type="ECO:0000259" key="1">
    <source>
        <dbReference type="SMART" id="SM00829"/>
    </source>
</evidence>
<evidence type="ECO:0000313" key="2">
    <source>
        <dbReference type="EMBL" id="KAL0099525.1"/>
    </source>
</evidence>
<accession>A0AAW2EBA5</accession>
<feature type="domain" description="Enoyl reductase (ER)" evidence="1">
    <location>
        <begin position="46"/>
        <end position="242"/>
    </location>
</feature>
<dbReference type="GO" id="GO:0016491">
    <property type="term" value="F:oxidoreductase activity"/>
    <property type="evidence" value="ECO:0007669"/>
    <property type="project" value="InterPro"/>
</dbReference>
<dbReference type="CDD" id="cd05195">
    <property type="entry name" value="enoyl_red"/>
    <property type="match status" value="1"/>
</dbReference>
<dbReference type="AlphaFoldDB" id="A0AAW2EBA5"/>
<dbReference type="GO" id="GO:0004312">
    <property type="term" value="F:fatty acid synthase activity"/>
    <property type="evidence" value="ECO:0007669"/>
    <property type="project" value="TreeGrafter"/>
</dbReference>
<evidence type="ECO:0000313" key="3">
    <source>
        <dbReference type="Proteomes" id="UP001430953"/>
    </source>
</evidence>
<dbReference type="InterPro" id="IPR050091">
    <property type="entry name" value="PKS_NRPS_Biosynth_Enz"/>
</dbReference>
<organism evidence="2 3">
    <name type="scientific">Cardiocondyla obscurior</name>
    <dbReference type="NCBI Taxonomy" id="286306"/>
    <lineage>
        <taxon>Eukaryota</taxon>
        <taxon>Metazoa</taxon>
        <taxon>Ecdysozoa</taxon>
        <taxon>Arthropoda</taxon>
        <taxon>Hexapoda</taxon>
        <taxon>Insecta</taxon>
        <taxon>Pterygota</taxon>
        <taxon>Neoptera</taxon>
        <taxon>Endopterygota</taxon>
        <taxon>Hymenoptera</taxon>
        <taxon>Apocrita</taxon>
        <taxon>Aculeata</taxon>
        <taxon>Formicoidea</taxon>
        <taxon>Formicidae</taxon>
        <taxon>Myrmicinae</taxon>
        <taxon>Cardiocondyla</taxon>
    </lineage>
</organism>
<dbReference type="SUPFAM" id="SSF51735">
    <property type="entry name" value="NAD(P)-binding Rossmann-fold domains"/>
    <property type="match status" value="1"/>
</dbReference>
<proteinExistence type="predicted"/>
<gene>
    <name evidence="2" type="ORF">PUN28_019747</name>
</gene>
<dbReference type="PANTHER" id="PTHR43775">
    <property type="entry name" value="FATTY ACID SYNTHASE"/>
    <property type="match status" value="1"/>
</dbReference>
<keyword evidence="3" id="KW-1185">Reference proteome</keyword>
<dbReference type="SMART" id="SM00829">
    <property type="entry name" value="PKS_ER"/>
    <property type="match status" value="1"/>
</dbReference>
<dbReference type="SUPFAM" id="SSF50129">
    <property type="entry name" value="GroES-like"/>
    <property type="match status" value="1"/>
</dbReference>
<dbReference type="Gene3D" id="3.90.180.10">
    <property type="entry name" value="Medium-chain alcohol dehydrogenases, catalytic domain"/>
    <property type="match status" value="1"/>
</dbReference>
<sequence length="242" mass="27352">MKQLLLNLPINVIRSGNVWGSYRHFPLSALEPKFVQNAYIKQKVQGDMSTLCWTENKKLVENEFKNLVNVIYASLNFKDIMLATGRLTISTLYNTPHDFENSLLGMEFVGFNTHNERIMGVCSDGGITNVILADKYLKWVIPDKWTMEDAATVPIVYSTCYYALYIKGKMKKGDKVLIHSGTGGIGQAAIYLALSEGCEVFTTVGNVEKRQFIINTFPSIPEDNIGNSRDTSFQQMIMQRIR</sequence>
<comment type="caution">
    <text evidence="2">The sequence shown here is derived from an EMBL/GenBank/DDBJ whole genome shotgun (WGS) entry which is preliminary data.</text>
</comment>
<dbReference type="InterPro" id="IPR036291">
    <property type="entry name" value="NAD(P)-bd_dom_sf"/>
</dbReference>
<name>A0AAW2EBA5_9HYME</name>
<dbReference type="GO" id="GO:0006633">
    <property type="term" value="P:fatty acid biosynthetic process"/>
    <property type="evidence" value="ECO:0007669"/>
    <property type="project" value="TreeGrafter"/>
</dbReference>
<dbReference type="InterPro" id="IPR020843">
    <property type="entry name" value="ER"/>
</dbReference>
<dbReference type="PANTHER" id="PTHR43775:SF23">
    <property type="entry name" value="FATTY ACID SYNTHASE 3"/>
    <property type="match status" value="1"/>
</dbReference>
<dbReference type="EMBL" id="JADYXP020000027">
    <property type="protein sequence ID" value="KAL0099525.1"/>
    <property type="molecule type" value="Genomic_DNA"/>
</dbReference>
<reference evidence="2 3" key="1">
    <citation type="submission" date="2023-03" db="EMBL/GenBank/DDBJ databases">
        <title>High recombination rates correlate with genetic variation in Cardiocondyla obscurior ants.</title>
        <authorList>
            <person name="Errbii M."/>
        </authorList>
    </citation>
    <scope>NUCLEOTIDE SEQUENCE [LARGE SCALE GENOMIC DNA]</scope>
    <source>
        <strain evidence="2">Alpha-2009</strain>
        <tissue evidence="2">Whole body</tissue>
    </source>
</reference>